<name>A0A1I1RQD8_9BURK</name>
<gene>
    <name evidence="4" type="primary">priB</name>
    <name evidence="5" type="ORF">SAMN04489710_101304</name>
</gene>
<dbReference type="InterPro" id="IPR000424">
    <property type="entry name" value="Primosome_PriB/ssb"/>
</dbReference>
<keyword evidence="2 4" id="KW-0235">DNA replication</keyword>
<dbReference type="SUPFAM" id="SSF50249">
    <property type="entry name" value="Nucleic acid-binding proteins"/>
    <property type="match status" value="1"/>
</dbReference>
<dbReference type="RefSeq" id="WP_092949102.1">
    <property type="nucleotide sequence ID" value="NZ_FOMQ01000001.1"/>
</dbReference>
<dbReference type="Pfam" id="PF22657">
    <property type="entry name" value="SSB_1"/>
    <property type="match status" value="1"/>
</dbReference>
<dbReference type="InterPro" id="IPR012340">
    <property type="entry name" value="NA-bd_OB-fold"/>
</dbReference>
<dbReference type="Proteomes" id="UP000199517">
    <property type="component" value="Unassembled WGS sequence"/>
</dbReference>
<comment type="function">
    <text evidence="4">Involved in the restart of stalled replication forks, which reloads the replicative helicase on sites other than the origin of replication; the PriA-PriB pathway is the major replication restart pathway. During primosome assembly it facilitates complex formation between PriA and DnaT on DNA; stabilizes PriA on DNA. Stimulates the DNA unwinding activity of PriA helicase.</text>
</comment>
<dbReference type="NCBIfam" id="TIGR04418">
    <property type="entry name" value="PriB_gamma"/>
    <property type="match status" value="1"/>
</dbReference>
<accession>A0A1I1RQD8</accession>
<dbReference type="HAMAP" id="MF_00720">
    <property type="entry name" value="PriB"/>
    <property type="match status" value="1"/>
</dbReference>
<dbReference type="OrthoDB" id="5296916at2"/>
<evidence type="ECO:0000256" key="1">
    <source>
        <dbReference type="ARBA" id="ARBA00022515"/>
    </source>
</evidence>
<dbReference type="STRING" id="32040.SAMN04489710_101304"/>
<protein>
    <recommendedName>
        <fullName evidence="4">Replication restart protein PriB</fullName>
    </recommendedName>
</protein>
<dbReference type="AlphaFoldDB" id="A0A1I1RQD8"/>
<sequence>MEPHNCVALTACIAETKPLRYTPAGLPALDLRLEHTSRQMEAGVQREVGALVKAVAFGALAERLARQALGSLWTFRGFLATPRNAKGLVFHIQDIQQD</sequence>
<dbReference type="PROSITE" id="PS50935">
    <property type="entry name" value="SSB"/>
    <property type="match status" value="1"/>
</dbReference>
<dbReference type="GO" id="GO:1990077">
    <property type="term" value="C:primosome complex"/>
    <property type="evidence" value="ECO:0007669"/>
    <property type="project" value="UniProtKB-UniRule"/>
</dbReference>
<keyword evidence="3 4" id="KW-0238">DNA-binding</keyword>
<dbReference type="Gene3D" id="2.40.50.140">
    <property type="entry name" value="Nucleic acid-binding proteins"/>
    <property type="match status" value="1"/>
</dbReference>
<dbReference type="GO" id="GO:0006269">
    <property type="term" value="P:DNA replication, synthesis of primer"/>
    <property type="evidence" value="ECO:0007669"/>
    <property type="project" value="UniProtKB-KW"/>
</dbReference>
<evidence type="ECO:0000256" key="4">
    <source>
        <dbReference type="HAMAP-Rule" id="MF_00720"/>
    </source>
</evidence>
<evidence type="ECO:0000313" key="6">
    <source>
        <dbReference type="Proteomes" id="UP000199517"/>
    </source>
</evidence>
<evidence type="ECO:0000256" key="2">
    <source>
        <dbReference type="ARBA" id="ARBA00022705"/>
    </source>
</evidence>
<proteinExistence type="inferred from homology"/>
<comment type="similarity">
    <text evidence="4">Belongs to the PriB family.</text>
</comment>
<dbReference type="GO" id="GO:0003697">
    <property type="term" value="F:single-stranded DNA binding"/>
    <property type="evidence" value="ECO:0007669"/>
    <property type="project" value="UniProtKB-UniRule"/>
</dbReference>
<dbReference type="InterPro" id="IPR023646">
    <property type="entry name" value="Prisomal_replication_PriB"/>
</dbReference>
<dbReference type="EMBL" id="FOMQ01000001">
    <property type="protein sequence ID" value="SFD36485.1"/>
    <property type="molecule type" value="Genomic_DNA"/>
</dbReference>
<organism evidence="5 6">
    <name type="scientific">Paracidovorax konjaci</name>
    <dbReference type="NCBI Taxonomy" id="32040"/>
    <lineage>
        <taxon>Bacteria</taxon>
        <taxon>Pseudomonadati</taxon>
        <taxon>Pseudomonadota</taxon>
        <taxon>Betaproteobacteria</taxon>
        <taxon>Burkholderiales</taxon>
        <taxon>Comamonadaceae</taxon>
        <taxon>Paracidovorax</taxon>
    </lineage>
</organism>
<comment type="subunit">
    <text evidence="4">Homodimer. Interacts with PriA and DnaT. Component of the replication restart primosome. Primosome assembly occurs via a 'hand-off' mechanism. PriA binds to replication forks, subsequently PriB then DnaT bind; DnaT then displaces ssDNA to generate the helicase loading substrate.</text>
</comment>
<keyword evidence="1 4" id="KW-0639">Primosome</keyword>
<reference evidence="6" key="1">
    <citation type="submission" date="2016-10" db="EMBL/GenBank/DDBJ databases">
        <authorList>
            <person name="Varghese N."/>
            <person name="Submissions S."/>
        </authorList>
    </citation>
    <scope>NUCLEOTIDE SEQUENCE [LARGE SCALE GENOMIC DNA]</scope>
    <source>
        <strain evidence="6">DSM 7481</strain>
    </source>
</reference>
<evidence type="ECO:0000256" key="3">
    <source>
        <dbReference type="ARBA" id="ARBA00023125"/>
    </source>
</evidence>
<dbReference type="PIRSF" id="PIRSF003135">
    <property type="entry name" value="Primosomal_n"/>
    <property type="match status" value="1"/>
</dbReference>
<evidence type="ECO:0000313" key="5">
    <source>
        <dbReference type="EMBL" id="SFD36485.1"/>
    </source>
</evidence>
<keyword evidence="6" id="KW-1185">Reference proteome</keyword>